<name>X1ECW4_9ZZZZ</name>
<dbReference type="AlphaFoldDB" id="X1ECW4"/>
<feature type="non-terminal residue" evidence="1">
    <location>
        <position position="1"/>
    </location>
</feature>
<proteinExistence type="predicted"/>
<organism evidence="1">
    <name type="scientific">marine sediment metagenome</name>
    <dbReference type="NCBI Taxonomy" id="412755"/>
    <lineage>
        <taxon>unclassified sequences</taxon>
        <taxon>metagenomes</taxon>
        <taxon>ecological metagenomes</taxon>
    </lineage>
</organism>
<comment type="caution">
    <text evidence="1">The sequence shown here is derived from an EMBL/GenBank/DDBJ whole genome shotgun (WGS) entry which is preliminary data.</text>
</comment>
<sequence length="31" mass="3612">QMRLLGLSGQDIVLLQTLSRTYPEPQYLYQS</sequence>
<protein>
    <submittedName>
        <fullName evidence="1">Uncharacterized protein</fullName>
    </submittedName>
</protein>
<accession>X1ECW4</accession>
<evidence type="ECO:0000313" key="1">
    <source>
        <dbReference type="EMBL" id="GAH31131.1"/>
    </source>
</evidence>
<reference evidence="1" key="1">
    <citation type="journal article" date="2014" name="Front. Microbiol.">
        <title>High frequency of phylogenetically diverse reductive dehalogenase-homologous genes in deep subseafloor sedimentary metagenomes.</title>
        <authorList>
            <person name="Kawai M."/>
            <person name="Futagami T."/>
            <person name="Toyoda A."/>
            <person name="Takaki Y."/>
            <person name="Nishi S."/>
            <person name="Hori S."/>
            <person name="Arai W."/>
            <person name="Tsubouchi T."/>
            <person name="Morono Y."/>
            <person name="Uchiyama I."/>
            <person name="Ito T."/>
            <person name="Fujiyama A."/>
            <person name="Inagaki F."/>
            <person name="Takami H."/>
        </authorList>
    </citation>
    <scope>NUCLEOTIDE SEQUENCE</scope>
    <source>
        <strain evidence="1">Expedition CK06-06</strain>
    </source>
</reference>
<dbReference type="EMBL" id="BARU01001456">
    <property type="protein sequence ID" value="GAH31131.1"/>
    <property type="molecule type" value="Genomic_DNA"/>
</dbReference>
<gene>
    <name evidence="1" type="ORF">S03H2_03819</name>
</gene>